<dbReference type="OrthoDB" id="9792687at2"/>
<evidence type="ECO:0008006" key="5">
    <source>
        <dbReference type="Google" id="ProtNLM"/>
    </source>
</evidence>
<dbReference type="InterPro" id="IPR017113">
    <property type="entry name" value="Antirestriction_ArdC"/>
</dbReference>
<dbReference type="RefSeq" id="WP_099261110.1">
    <property type="nucleotide sequence ID" value="NZ_NIZW01000009.1"/>
</dbReference>
<feature type="domain" description="N-terminal" evidence="1">
    <location>
        <begin position="6"/>
        <end position="125"/>
    </location>
</feature>
<evidence type="ECO:0000259" key="1">
    <source>
        <dbReference type="Pfam" id="PF08401"/>
    </source>
</evidence>
<dbReference type="PIRSF" id="PIRSF037112">
    <property type="entry name" value="Antirestriction_ArdC"/>
    <property type="match status" value="1"/>
</dbReference>
<proteinExistence type="predicted"/>
<dbReference type="AlphaFoldDB" id="A0A2G1W715"/>
<evidence type="ECO:0000313" key="3">
    <source>
        <dbReference type="EMBL" id="PHQ34807.1"/>
    </source>
</evidence>
<dbReference type="Proteomes" id="UP000225740">
    <property type="component" value="Unassembled WGS sequence"/>
</dbReference>
<gene>
    <name evidence="3" type="ORF">CEE69_13110</name>
</gene>
<dbReference type="GeneID" id="90609048"/>
<evidence type="ECO:0000313" key="4">
    <source>
        <dbReference type="Proteomes" id="UP000225740"/>
    </source>
</evidence>
<name>A0A2G1W715_9BACT</name>
<reference evidence="3 4" key="1">
    <citation type="submission" date="2017-06" db="EMBL/GenBank/DDBJ databases">
        <title>Description of Rhodopirellula bahusiensis sp. nov.</title>
        <authorList>
            <person name="Kizina J."/>
            <person name="Harder J."/>
        </authorList>
    </citation>
    <scope>NUCLEOTIDE SEQUENCE [LARGE SCALE GENOMIC DNA]</scope>
    <source>
        <strain evidence="3 4">SWK21</strain>
    </source>
</reference>
<accession>A0A2G1W715</accession>
<evidence type="ECO:0000259" key="2">
    <source>
        <dbReference type="Pfam" id="PF18818"/>
    </source>
</evidence>
<organism evidence="3 4">
    <name type="scientific">Rhodopirellula bahusiensis</name>
    <dbReference type="NCBI Taxonomy" id="2014065"/>
    <lineage>
        <taxon>Bacteria</taxon>
        <taxon>Pseudomonadati</taxon>
        <taxon>Planctomycetota</taxon>
        <taxon>Planctomycetia</taxon>
        <taxon>Pirellulales</taxon>
        <taxon>Pirellulaceae</taxon>
        <taxon>Rhodopirellula</taxon>
    </lineage>
</organism>
<dbReference type="EMBL" id="NIZW01000009">
    <property type="protein sequence ID" value="PHQ34807.1"/>
    <property type="molecule type" value="Genomic_DNA"/>
</dbReference>
<dbReference type="Pfam" id="PF18818">
    <property type="entry name" value="MPTase-PolyVal"/>
    <property type="match status" value="1"/>
</dbReference>
<dbReference type="InterPro" id="IPR041459">
    <property type="entry name" value="MPTase-PolyVal"/>
</dbReference>
<dbReference type="InterPro" id="IPR013610">
    <property type="entry name" value="ArdC_N"/>
</dbReference>
<protein>
    <recommendedName>
        <fullName evidence="5">Antirestriction protein ArdC</fullName>
    </recommendedName>
</protein>
<keyword evidence="4" id="KW-1185">Reference proteome</keyword>
<dbReference type="GO" id="GO:0003697">
    <property type="term" value="F:single-stranded DNA binding"/>
    <property type="evidence" value="ECO:0007669"/>
    <property type="project" value="InterPro"/>
</dbReference>
<feature type="domain" description="Polyvalent protein metallopeptidase" evidence="2">
    <location>
        <begin position="153"/>
        <end position="275"/>
    </location>
</feature>
<sequence length="303" mass="34407">MPNANEIRQQITNDIIAALSSNELPPWRKPWANDPNAPGLHTSLSTGNSYRGINQMILQLSAWKRNFTSKWWGTFRQIQSNGGCVNKGQKATKIILWKPVDRKRTSEQGESIDDKFFVMREFAVFNADQTSGMDRFQVGYSQAEVSNELRYSEADDVIEATGADIHFGGNQAFYSILGDYIQMPFRRQFVTPESYYETCFHELCHYSESRTGFDRAKPENDYGFGELVAEIGACFLMGELNMPTTENLENHAAYLKSWLKGMNDDPKFIFRAAAQSSKATDYILSFSRQDETIAETVEEPVCA</sequence>
<dbReference type="Pfam" id="PF08401">
    <property type="entry name" value="ArdcN"/>
    <property type="match status" value="1"/>
</dbReference>
<comment type="caution">
    <text evidence="3">The sequence shown here is derived from an EMBL/GenBank/DDBJ whole genome shotgun (WGS) entry which is preliminary data.</text>
</comment>